<feature type="transmembrane region" description="Helical" evidence="1">
    <location>
        <begin position="12"/>
        <end position="30"/>
    </location>
</feature>
<keyword evidence="1" id="KW-0472">Membrane</keyword>
<evidence type="ECO:0000313" key="3">
    <source>
        <dbReference type="Proteomes" id="UP000004995"/>
    </source>
</evidence>
<name>K3ZFY1_SETIT</name>
<dbReference type="InParanoid" id="K3ZFY1"/>
<dbReference type="HOGENOM" id="CLU_3336455_0_0_1"/>
<dbReference type="AlphaFoldDB" id="K3ZFY1"/>
<keyword evidence="3" id="KW-1185">Reference proteome</keyword>
<dbReference type="Gramene" id="KQL13978">
    <property type="protein sequence ID" value="KQL13978"/>
    <property type="gene ID" value="SETIT_025483mg"/>
</dbReference>
<keyword evidence="1" id="KW-0812">Transmembrane</keyword>
<proteinExistence type="predicted"/>
<dbReference type="EMBL" id="AGNK02001500">
    <property type="status" value="NOT_ANNOTATED_CDS"/>
    <property type="molecule type" value="Genomic_DNA"/>
</dbReference>
<evidence type="ECO:0000256" key="1">
    <source>
        <dbReference type="SAM" id="Phobius"/>
    </source>
</evidence>
<reference evidence="2" key="2">
    <citation type="submission" date="2018-08" db="UniProtKB">
        <authorList>
            <consortium name="EnsemblPlants"/>
        </authorList>
    </citation>
    <scope>IDENTIFICATION</scope>
    <source>
        <strain evidence="2">Yugu1</strain>
    </source>
</reference>
<dbReference type="EnsemblPlants" id="KQL13978">
    <property type="protein sequence ID" value="KQL13978"/>
    <property type="gene ID" value="SETIT_025483mg"/>
</dbReference>
<reference evidence="3" key="1">
    <citation type="journal article" date="2012" name="Nat. Biotechnol.">
        <title>Reference genome sequence of the model plant Setaria.</title>
        <authorList>
            <person name="Bennetzen J.L."/>
            <person name="Schmutz J."/>
            <person name="Wang H."/>
            <person name="Percifield R."/>
            <person name="Hawkins J."/>
            <person name="Pontaroli A.C."/>
            <person name="Estep M."/>
            <person name="Feng L."/>
            <person name="Vaughn J.N."/>
            <person name="Grimwood J."/>
            <person name="Jenkins J."/>
            <person name="Barry K."/>
            <person name="Lindquist E."/>
            <person name="Hellsten U."/>
            <person name="Deshpande S."/>
            <person name="Wang X."/>
            <person name="Wu X."/>
            <person name="Mitros T."/>
            <person name="Triplett J."/>
            <person name="Yang X."/>
            <person name="Ye C.Y."/>
            <person name="Mauro-Herrera M."/>
            <person name="Wang L."/>
            <person name="Li P."/>
            <person name="Sharma M."/>
            <person name="Sharma R."/>
            <person name="Ronald P.C."/>
            <person name="Panaud O."/>
            <person name="Kellogg E.A."/>
            <person name="Brutnell T.P."/>
            <person name="Doust A.N."/>
            <person name="Tuskan G.A."/>
            <person name="Rokhsar D."/>
            <person name="Devos K.M."/>
        </authorList>
    </citation>
    <scope>NUCLEOTIDE SEQUENCE [LARGE SCALE GENOMIC DNA]</scope>
    <source>
        <strain evidence="3">cv. Yugu1</strain>
    </source>
</reference>
<organism evidence="2 3">
    <name type="scientific">Setaria italica</name>
    <name type="common">Foxtail millet</name>
    <name type="synonym">Panicum italicum</name>
    <dbReference type="NCBI Taxonomy" id="4555"/>
    <lineage>
        <taxon>Eukaryota</taxon>
        <taxon>Viridiplantae</taxon>
        <taxon>Streptophyta</taxon>
        <taxon>Embryophyta</taxon>
        <taxon>Tracheophyta</taxon>
        <taxon>Spermatophyta</taxon>
        <taxon>Magnoliopsida</taxon>
        <taxon>Liliopsida</taxon>
        <taxon>Poales</taxon>
        <taxon>Poaceae</taxon>
        <taxon>PACMAD clade</taxon>
        <taxon>Panicoideae</taxon>
        <taxon>Panicodae</taxon>
        <taxon>Paniceae</taxon>
        <taxon>Cenchrinae</taxon>
        <taxon>Setaria</taxon>
    </lineage>
</organism>
<sequence length="38" mass="4555">MPIYFFRIRKSIIIYKSIYGISELIVFFFLQTGSLVFC</sequence>
<accession>K3ZFY1</accession>
<dbReference type="Proteomes" id="UP000004995">
    <property type="component" value="Unassembled WGS sequence"/>
</dbReference>
<evidence type="ECO:0000313" key="2">
    <source>
        <dbReference type="EnsemblPlants" id="KQL13978"/>
    </source>
</evidence>
<keyword evidence="1" id="KW-1133">Transmembrane helix</keyword>
<protein>
    <submittedName>
        <fullName evidence="2">Uncharacterized protein</fullName>
    </submittedName>
</protein>